<keyword evidence="2" id="KW-0378">Hydrolase</keyword>
<protein>
    <submittedName>
        <fullName evidence="2">DNA/RNA non-specific endonuclease</fullName>
    </submittedName>
</protein>
<dbReference type="RefSeq" id="WP_185620158.1">
    <property type="nucleotide sequence ID" value="NZ_JAARMV010000009.1"/>
</dbReference>
<gene>
    <name evidence="2" type="ORF">HBP98_17255</name>
</gene>
<proteinExistence type="predicted"/>
<dbReference type="Gene3D" id="3.40.570.10">
    <property type="entry name" value="Extracellular Endonuclease, subunit A"/>
    <property type="match status" value="1"/>
</dbReference>
<feature type="domain" description="Type VII secretion system protein EssD-like" evidence="1">
    <location>
        <begin position="72"/>
        <end position="199"/>
    </location>
</feature>
<dbReference type="InterPro" id="IPR044929">
    <property type="entry name" value="DNA/RNA_non-sp_Endonuclease_sf"/>
</dbReference>
<keyword evidence="2" id="KW-0540">Nuclease</keyword>
<evidence type="ECO:0000313" key="3">
    <source>
        <dbReference type="Proteomes" id="UP000546244"/>
    </source>
</evidence>
<dbReference type="Proteomes" id="UP000546244">
    <property type="component" value="Unassembled WGS sequence"/>
</dbReference>
<dbReference type="InterPro" id="IPR044927">
    <property type="entry name" value="Endonuclea_NS_2"/>
</dbReference>
<organism evidence="2 3">
    <name type="scientific">Listeria booriae</name>
    <dbReference type="NCBI Taxonomy" id="1552123"/>
    <lineage>
        <taxon>Bacteria</taxon>
        <taxon>Bacillati</taxon>
        <taxon>Bacillota</taxon>
        <taxon>Bacilli</taxon>
        <taxon>Bacillales</taxon>
        <taxon>Listeriaceae</taxon>
        <taxon>Listeria</taxon>
    </lineage>
</organism>
<dbReference type="GO" id="GO:0004519">
    <property type="term" value="F:endonuclease activity"/>
    <property type="evidence" value="ECO:0007669"/>
    <property type="project" value="UniProtKB-KW"/>
</dbReference>
<dbReference type="EMBL" id="JAARMV010000009">
    <property type="protein sequence ID" value="MBC2373762.1"/>
    <property type="molecule type" value="Genomic_DNA"/>
</dbReference>
<evidence type="ECO:0000259" key="1">
    <source>
        <dbReference type="Pfam" id="PF13930"/>
    </source>
</evidence>
<reference evidence="2 3" key="1">
    <citation type="submission" date="2020-03" db="EMBL/GenBank/DDBJ databases">
        <title>Soil Listeria distribution.</title>
        <authorList>
            <person name="Liao J."/>
            <person name="Wiedmann M."/>
        </authorList>
    </citation>
    <scope>NUCLEOTIDE SEQUENCE [LARGE SCALE GENOMIC DNA]</scope>
    <source>
        <strain evidence="2 3">FSL L7-1850</strain>
    </source>
</reference>
<sequence length="229" mass="25920">MKKFIISILIVIISGAVAYKGDVIPSFGESDQPIYISEKSELASLEPDYNNQVVVINKNKAEFTEKDLSLAKGSWQNFSPLDYLNRVGVANAMLSKEMMPTEEREPLYVNPSGWRNKKVPTGWLYNRCHLIGFQLTGENNNLKNLITGTRSLNNPAMLLYENKVANYIKQTKNHVRYQVKPIFKGSELVARGVQMMAKSIENDQLEFNIYIFNIEPGVDINYSTGESSL</sequence>
<name>A0A7X1A9I3_9LIST</name>
<comment type="caution">
    <text evidence="2">The sequence shown here is derived from an EMBL/GenBank/DDBJ whole genome shotgun (WGS) entry which is preliminary data.</text>
</comment>
<dbReference type="Pfam" id="PF13930">
    <property type="entry name" value="Endonuclea_NS_2"/>
    <property type="match status" value="1"/>
</dbReference>
<keyword evidence="2" id="KW-0255">Endonuclease</keyword>
<evidence type="ECO:0000313" key="2">
    <source>
        <dbReference type="EMBL" id="MBC2373762.1"/>
    </source>
</evidence>
<accession>A0A7X1A9I3</accession>
<dbReference type="AlphaFoldDB" id="A0A7X1A9I3"/>